<dbReference type="KEGG" id="cyz:C3B44_00115"/>
<feature type="transmembrane region" description="Helical" evidence="2">
    <location>
        <begin position="170"/>
        <end position="192"/>
    </location>
</feature>
<organism evidence="3 4">
    <name type="scientific">Corynebacterium yudongzhengii</name>
    <dbReference type="NCBI Taxonomy" id="2080740"/>
    <lineage>
        <taxon>Bacteria</taxon>
        <taxon>Bacillati</taxon>
        <taxon>Actinomycetota</taxon>
        <taxon>Actinomycetes</taxon>
        <taxon>Mycobacteriales</taxon>
        <taxon>Corynebacteriaceae</taxon>
        <taxon>Corynebacterium</taxon>
    </lineage>
</organism>
<keyword evidence="2" id="KW-1133">Transmembrane helix</keyword>
<accession>A0A2U1T591</accession>
<keyword evidence="4" id="KW-1185">Reference proteome</keyword>
<keyword evidence="2" id="KW-0812">Transmembrane</keyword>
<evidence type="ECO:0000313" key="4">
    <source>
        <dbReference type="Proteomes" id="UP000244989"/>
    </source>
</evidence>
<feature type="compositionally biased region" description="Basic and acidic residues" evidence="1">
    <location>
        <begin position="205"/>
        <end position="225"/>
    </location>
</feature>
<feature type="compositionally biased region" description="Basic residues" evidence="1">
    <location>
        <begin position="123"/>
        <end position="137"/>
    </location>
</feature>
<feature type="compositionally biased region" description="Basic and acidic residues" evidence="1">
    <location>
        <begin position="290"/>
        <end position="312"/>
    </location>
</feature>
<feature type="compositionally biased region" description="Basic residues" evidence="1">
    <location>
        <begin position="147"/>
        <end position="166"/>
    </location>
</feature>
<evidence type="ECO:0000256" key="2">
    <source>
        <dbReference type="SAM" id="Phobius"/>
    </source>
</evidence>
<name>A0A2U1T591_9CORY</name>
<dbReference type="Proteomes" id="UP000244989">
    <property type="component" value="Unassembled WGS sequence"/>
</dbReference>
<protein>
    <submittedName>
        <fullName evidence="3">Uncharacterized protein</fullName>
    </submittedName>
</protein>
<dbReference type="OrthoDB" id="4427650at2"/>
<evidence type="ECO:0000313" key="3">
    <source>
        <dbReference type="EMBL" id="PWC01125.1"/>
    </source>
</evidence>
<sequence length="312" mass="35017">MNPMIIQGLSLANQLRGALSNNKKKAKRTVYDELRDSSANISDLRRYLELLDSDEKLDVGGKEAAKRRKARAAAGPVTQAAHVRLNNRKNRLARRRAAVDAFDFDKAKDQLLDGAEEAKKTVSKKLKPWKKKAKKQSRKIEKAAEKARKRAEKKARAKQRRQQRRKVGKNLGIVAAVLAALSAVAAAVYWFFFRQQGQAPATRPPHVEEHAGKKEATLVHTSRSEDDLEAEPAEAEPREKLASELAAEPAERDEELLGSIDEQLAAHRQNEDAVAEASEGAQNASDQLDEETRRAEEIFKRYREDQTDNQDK</sequence>
<keyword evidence="2" id="KW-0472">Membrane</keyword>
<dbReference type="EMBL" id="QEEZ01000018">
    <property type="protein sequence ID" value="PWC01125.1"/>
    <property type="molecule type" value="Genomic_DNA"/>
</dbReference>
<gene>
    <name evidence="3" type="ORF">DF222_09130</name>
</gene>
<proteinExistence type="predicted"/>
<evidence type="ECO:0000256" key="1">
    <source>
        <dbReference type="SAM" id="MobiDB-lite"/>
    </source>
</evidence>
<comment type="caution">
    <text evidence="3">The sequence shown here is derived from an EMBL/GenBank/DDBJ whole genome shotgun (WGS) entry which is preliminary data.</text>
</comment>
<reference evidence="4" key="1">
    <citation type="submission" date="2018-04" db="EMBL/GenBank/DDBJ databases">
        <authorList>
            <person name="Liu S."/>
            <person name="Wang Z."/>
            <person name="Li J."/>
        </authorList>
    </citation>
    <scope>NUCLEOTIDE SEQUENCE [LARGE SCALE GENOMIC DNA]</scope>
    <source>
        <strain evidence="4">2189</strain>
    </source>
</reference>
<dbReference type="AlphaFoldDB" id="A0A2U1T591"/>
<feature type="region of interest" description="Disordered" evidence="1">
    <location>
        <begin position="123"/>
        <end position="166"/>
    </location>
</feature>
<dbReference type="RefSeq" id="WP_108430575.1">
    <property type="nucleotide sequence ID" value="NZ_CP026947.1"/>
</dbReference>
<feature type="region of interest" description="Disordered" evidence="1">
    <location>
        <begin position="201"/>
        <end position="312"/>
    </location>
</feature>